<dbReference type="EMBL" id="JAGGLP010000018">
    <property type="protein sequence ID" value="MBP2053799.1"/>
    <property type="molecule type" value="Genomic_DNA"/>
</dbReference>
<proteinExistence type="predicted"/>
<comment type="caution">
    <text evidence="1">The sequence shown here is derived from an EMBL/GenBank/DDBJ whole genome shotgun (WGS) entry which is preliminary data.</text>
</comment>
<organism evidence="1 2">
    <name type="scientific">Streptomyces griseochromogenes</name>
    <dbReference type="NCBI Taxonomy" id="68214"/>
    <lineage>
        <taxon>Bacteria</taxon>
        <taxon>Bacillati</taxon>
        <taxon>Actinomycetota</taxon>
        <taxon>Actinomycetes</taxon>
        <taxon>Kitasatosporales</taxon>
        <taxon>Streptomycetaceae</taxon>
        <taxon>Streptomyces</taxon>
    </lineage>
</organism>
<name>A0ABS4M2A6_9ACTN</name>
<gene>
    <name evidence="1" type="ORF">J2Z21_006801</name>
</gene>
<dbReference type="RefSeq" id="WP_159400123.1">
    <property type="nucleotide sequence ID" value="NZ_CP016279.1"/>
</dbReference>
<sequence length="101" mass="10244">MAKEAVDVMRPWFLGVVSTRLLGVVAVDDLGEVGSALLFSGRDGVGVEAGFGGGVDPRDLGPQGGDPAVGVVDVRARRMASGVVRATGRSNAGGAVEPRLR</sequence>
<evidence type="ECO:0000313" key="1">
    <source>
        <dbReference type="EMBL" id="MBP2053799.1"/>
    </source>
</evidence>
<accession>A0ABS4M2A6</accession>
<reference evidence="1 2" key="1">
    <citation type="submission" date="2021-03" db="EMBL/GenBank/DDBJ databases">
        <title>Genomic Encyclopedia of Type Strains, Phase IV (KMG-IV): sequencing the most valuable type-strain genomes for metagenomic binning, comparative biology and taxonomic classification.</title>
        <authorList>
            <person name="Goeker M."/>
        </authorList>
    </citation>
    <scope>NUCLEOTIDE SEQUENCE [LARGE SCALE GENOMIC DNA]</scope>
    <source>
        <strain evidence="1 2">DSM 40499</strain>
    </source>
</reference>
<dbReference type="Proteomes" id="UP001519309">
    <property type="component" value="Unassembled WGS sequence"/>
</dbReference>
<protein>
    <submittedName>
        <fullName evidence="1">Uncharacterized protein</fullName>
    </submittedName>
</protein>
<keyword evidence="2" id="KW-1185">Reference proteome</keyword>
<evidence type="ECO:0000313" key="2">
    <source>
        <dbReference type="Proteomes" id="UP001519309"/>
    </source>
</evidence>